<dbReference type="PROSITE" id="PS50297">
    <property type="entry name" value="ANK_REP_REGION"/>
    <property type="match status" value="2"/>
</dbReference>
<dbReference type="Proteomes" id="UP001610335">
    <property type="component" value="Unassembled WGS sequence"/>
</dbReference>
<dbReference type="Gene3D" id="1.25.40.20">
    <property type="entry name" value="Ankyrin repeat-containing domain"/>
    <property type="match status" value="1"/>
</dbReference>
<dbReference type="PANTHER" id="PTHR24198">
    <property type="entry name" value="ANKYRIN REPEAT AND PROTEIN KINASE DOMAIN-CONTAINING PROTEIN"/>
    <property type="match status" value="1"/>
</dbReference>
<dbReference type="Pfam" id="PF00023">
    <property type="entry name" value="Ank"/>
    <property type="match status" value="1"/>
</dbReference>
<dbReference type="InterPro" id="IPR036770">
    <property type="entry name" value="Ankyrin_rpt-contain_sf"/>
</dbReference>
<feature type="repeat" description="ANK" evidence="3">
    <location>
        <begin position="218"/>
        <end position="247"/>
    </location>
</feature>
<protein>
    <submittedName>
        <fullName evidence="4">Ankyrin repeat-containing domain protein</fullName>
    </submittedName>
</protein>
<keyword evidence="2 3" id="KW-0040">ANK repeat</keyword>
<evidence type="ECO:0000256" key="3">
    <source>
        <dbReference type="PROSITE-ProRule" id="PRU00023"/>
    </source>
</evidence>
<feature type="repeat" description="ANK" evidence="3">
    <location>
        <begin position="185"/>
        <end position="217"/>
    </location>
</feature>
<dbReference type="PANTHER" id="PTHR24198:SF165">
    <property type="entry name" value="ANKYRIN REPEAT-CONTAINING PROTEIN-RELATED"/>
    <property type="match status" value="1"/>
</dbReference>
<dbReference type="SUPFAM" id="SSF48403">
    <property type="entry name" value="Ankyrin repeat"/>
    <property type="match status" value="1"/>
</dbReference>
<name>A0ABR4ICS2_9EURO</name>
<proteinExistence type="predicted"/>
<sequence>MSIHNLSVELVSMIWKNLDKSRDRNAFVRTCRDLYWMYGDDLYSCAVRESLGDSIIRHAIIHGPLTTVQRVLNTGFRGYSDEGLSSSLCSAARYGREDVLRLLLEEGADNCMEGEYGEPAVEVAVIRGPLNVLAILLEYGQPLEVYPLLGANDLLRLAVDNGHAEMVRFLLEKNVPVNGISRMGFEGTALMRAVYSGGEEIVHLLLEAGADVHATDHIGNSSLHQACRSDHPHIMAMLLEMGADTRP</sequence>
<dbReference type="PROSITE" id="PS50088">
    <property type="entry name" value="ANK_REPEAT"/>
    <property type="match status" value="2"/>
</dbReference>
<comment type="caution">
    <text evidence="4">The sequence shown here is derived from an EMBL/GenBank/DDBJ whole genome shotgun (WGS) entry which is preliminary data.</text>
</comment>
<dbReference type="SMART" id="SM00248">
    <property type="entry name" value="ANK"/>
    <property type="match status" value="5"/>
</dbReference>
<evidence type="ECO:0000313" key="5">
    <source>
        <dbReference type="Proteomes" id="UP001610335"/>
    </source>
</evidence>
<accession>A0ABR4ICS2</accession>
<dbReference type="Pfam" id="PF12796">
    <property type="entry name" value="Ank_2"/>
    <property type="match status" value="1"/>
</dbReference>
<keyword evidence="1" id="KW-0677">Repeat</keyword>
<organism evidence="4 5">
    <name type="scientific">Aspergillus cavernicola</name>
    <dbReference type="NCBI Taxonomy" id="176166"/>
    <lineage>
        <taxon>Eukaryota</taxon>
        <taxon>Fungi</taxon>
        <taxon>Dikarya</taxon>
        <taxon>Ascomycota</taxon>
        <taxon>Pezizomycotina</taxon>
        <taxon>Eurotiomycetes</taxon>
        <taxon>Eurotiomycetidae</taxon>
        <taxon>Eurotiales</taxon>
        <taxon>Aspergillaceae</taxon>
        <taxon>Aspergillus</taxon>
        <taxon>Aspergillus subgen. Nidulantes</taxon>
    </lineage>
</organism>
<reference evidence="4 5" key="1">
    <citation type="submission" date="2024-07" db="EMBL/GenBank/DDBJ databases">
        <title>Section-level genome sequencing and comparative genomics of Aspergillus sections Usti and Cavernicolus.</title>
        <authorList>
            <consortium name="Lawrence Berkeley National Laboratory"/>
            <person name="Nybo J.L."/>
            <person name="Vesth T.C."/>
            <person name="Theobald S."/>
            <person name="Frisvad J.C."/>
            <person name="Larsen T.O."/>
            <person name="Kjaerboelling I."/>
            <person name="Rothschild-Mancinelli K."/>
            <person name="Lyhne E.K."/>
            <person name="Kogle M.E."/>
            <person name="Barry K."/>
            <person name="Clum A."/>
            <person name="Na H."/>
            <person name="Ledsgaard L."/>
            <person name="Lin J."/>
            <person name="Lipzen A."/>
            <person name="Kuo A."/>
            <person name="Riley R."/>
            <person name="Mondo S."/>
            <person name="LaButti K."/>
            <person name="Haridas S."/>
            <person name="Pangalinan J."/>
            <person name="Salamov A.A."/>
            <person name="Simmons B.A."/>
            <person name="Magnuson J.K."/>
            <person name="Chen J."/>
            <person name="Drula E."/>
            <person name="Henrissat B."/>
            <person name="Wiebenga A."/>
            <person name="Lubbers R.J."/>
            <person name="Gomes A.C."/>
            <person name="Makela M.R."/>
            <person name="Stajich J."/>
            <person name="Grigoriev I.V."/>
            <person name="Mortensen U.H."/>
            <person name="De vries R.P."/>
            <person name="Baker S.E."/>
            <person name="Andersen M.R."/>
        </authorList>
    </citation>
    <scope>NUCLEOTIDE SEQUENCE [LARGE SCALE GENOMIC DNA]</scope>
    <source>
        <strain evidence="4 5">CBS 600.67</strain>
    </source>
</reference>
<evidence type="ECO:0000256" key="1">
    <source>
        <dbReference type="ARBA" id="ARBA00022737"/>
    </source>
</evidence>
<keyword evidence="5" id="KW-1185">Reference proteome</keyword>
<dbReference type="InterPro" id="IPR002110">
    <property type="entry name" value="Ankyrin_rpt"/>
</dbReference>
<evidence type="ECO:0000256" key="2">
    <source>
        <dbReference type="ARBA" id="ARBA00023043"/>
    </source>
</evidence>
<evidence type="ECO:0000313" key="4">
    <source>
        <dbReference type="EMBL" id="KAL2825089.1"/>
    </source>
</evidence>
<gene>
    <name evidence="4" type="ORF">BDW59DRAFT_162036</name>
</gene>
<dbReference type="EMBL" id="JBFXLS010000039">
    <property type="protein sequence ID" value="KAL2825089.1"/>
    <property type="molecule type" value="Genomic_DNA"/>
</dbReference>